<name>A0AC34GDP4_9BILA</name>
<protein>
    <submittedName>
        <fullName evidence="2">Uncharacterized protein</fullName>
    </submittedName>
</protein>
<organism evidence="1 2">
    <name type="scientific">Panagrolaimus sp. ES5</name>
    <dbReference type="NCBI Taxonomy" id="591445"/>
    <lineage>
        <taxon>Eukaryota</taxon>
        <taxon>Metazoa</taxon>
        <taxon>Ecdysozoa</taxon>
        <taxon>Nematoda</taxon>
        <taxon>Chromadorea</taxon>
        <taxon>Rhabditida</taxon>
        <taxon>Tylenchina</taxon>
        <taxon>Panagrolaimomorpha</taxon>
        <taxon>Panagrolaimoidea</taxon>
        <taxon>Panagrolaimidae</taxon>
        <taxon>Panagrolaimus</taxon>
    </lineage>
</organism>
<reference evidence="2" key="1">
    <citation type="submission" date="2022-11" db="UniProtKB">
        <authorList>
            <consortium name="WormBaseParasite"/>
        </authorList>
    </citation>
    <scope>IDENTIFICATION</scope>
</reference>
<dbReference type="Proteomes" id="UP000887579">
    <property type="component" value="Unplaced"/>
</dbReference>
<proteinExistence type="predicted"/>
<evidence type="ECO:0000313" key="1">
    <source>
        <dbReference type="Proteomes" id="UP000887579"/>
    </source>
</evidence>
<evidence type="ECO:0000313" key="2">
    <source>
        <dbReference type="WBParaSite" id="ES5_v2.g27841.t1"/>
    </source>
</evidence>
<accession>A0AC34GDP4</accession>
<sequence>MDTSPAVSFVSKTSDSENADSKKNGKNVRFNDSIDICYIEICKDEKEFKKGKKPQKNIFGGITKKITRVNMYDSYPSGVDPRKIIEARERKFGSSFVNKSQQMGCASPPRIQRSSLGQSSYHFSSSNSIPRNQQSTSSFSSSNPTLGIQRQHMFNNSYNLNTFNTSKYSAFNSNVRTGYIPDTQYSANGFCSHGFQSSLNSSFSGSGIKYRA</sequence>
<dbReference type="WBParaSite" id="ES5_v2.g27841.t1">
    <property type="protein sequence ID" value="ES5_v2.g27841.t1"/>
    <property type="gene ID" value="ES5_v2.g27841"/>
</dbReference>